<dbReference type="WBParaSite" id="Gr19_v10_g6978.t3">
    <property type="protein sequence ID" value="Gr19_v10_g6978.t3"/>
    <property type="gene ID" value="Gr19_v10_g6978"/>
</dbReference>
<protein>
    <recommendedName>
        <fullName evidence="2">U1 small nuclear ribonucleoprotein 70 kDa</fullName>
    </recommendedName>
</protein>
<dbReference type="InterPro" id="IPR051183">
    <property type="entry name" value="U1_U11-U12_snRNP_70-35kDa"/>
</dbReference>
<dbReference type="InterPro" id="IPR034143">
    <property type="entry name" value="snRNP70_RRM"/>
</dbReference>
<dbReference type="GO" id="GO:0030619">
    <property type="term" value="F:U1 snRNA binding"/>
    <property type="evidence" value="ECO:0007669"/>
    <property type="project" value="InterPro"/>
</dbReference>
<proteinExistence type="predicted"/>
<dbReference type="Pfam" id="PF00076">
    <property type="entry name" value="RRM_1"/>
    <property type="match status" value="1"/>
</dbReference>
<dbReference type="SMART" id="SM00360">
    <property type="entry name" value="RRM"/>
    <property type="match status" value="1"/>
</dbReference>
<dbReference type="GO" id="GO:0003729">
    <property type="term" value="F:mRNA binding"/>
    <property type="evidence" value="ECO:0007669"/>
    <property type="project" value="TreeGrafter"/>
</dbReference>
<name>A0A914I2U3_GLORO</name>
<dbReference type="PANTHER" id="PTHR13952:SF5">
    <property type="entry name" value="U1 SMALL NUCLEAR RIBONUCLEOPROTEIN 70 KDA"/>
    <property type="match status" value="1"/>
</dbReference>
<keyword evidence="5" id="KW-0687">Ribonucleoprotein</keyword>
<evidence type="ECO:0000256" key="6">
    <source>
        <dbReference type="PROSITE-ProRule" id="PRU00176"/>
    </source>
</evidence>
<evidence type="ECO:0000256" key="4">
    <source>
        <dbReference type="ARBA" id="ARBA00023242"/>
    </source>
</evidence>
<organism evidence="9 10">
    <name type="scientific">Globodera rostochiensis</name>
    <name type="common">Golden nematode worm</name>
    <name type="synonym">Heterodera rostochiensis</name>
    <dbReference type="NCBI Taxonomy" id="31243"/>
    <lineage>
        <taxon>Eukaryota</taxon>
        <taxon>Metazoa</taxon>
        <taxon>Ecdysozoa</taxon>
        <taxon>Nematoda</taxon>
        <taxon>Chromadorea</taxon>
        <taxon>Rhabditida</taxon>
        <taxon>Tylenchina</taxon>
        <taxon>Tylenchomorpha</taxon>
        <taxon>Tylenchoidea</taxon>
        <taxon>Heteroderidae</taxon>
        <taxon>Heteroderinae</taxon>
        <taxon>Globodera</taxon>
    </lineage>
</organism>
<feature type="compositionally biased region" description="Low complexity" evidence="7">
    <location>
        <begin position="279"/>
        <end position="289"/>
    </location>
</feature>
<feature type="region of interest" description="Disordered" evidence="7">
    <location>
        <begin position="269"/>
        <end position="328"/>
    </location>
</feature>
<reference evidence="10" key="1">
    <citation type="submission" date="2022-11" db="UniProtKB">
        <authorList>
            <consortium name="WormBaseParasite"/>
        </authorList>
    </citation>
    <scope>IDENTIFICATION</scope>
</reference>
<dbReference type="SUPFAM" id="SSF54928">
    <property type="entry name" value="RNA-binding domain, RBD"/>
    <property type="match status" value="1"/>
</dbReference>
<dbReference type="InterPro" id="IPR012677">
    <property type="entry name" value="Nucleotide-bd_a/b_plait_sf"/>
</dbReference>
<dbReference type="Gene3D" id="3.30.70.330">
    <property type="match status" value="1"/>
</dbReference>
<evidence type="ECO:0000256" key="2">
    <source>
        <dbReference type="ARBA" id="ARBA00016996"/>
    </source>
</evidence>
<evidence type="ECO:0000313" key="10">
    <source>
        <dbReference type="WBParaSite" id="Gr19_v10_g6978.t3"/>
    </source>
</evidence>
<evidence type="ECO:0000256" key="5">
    <source>
        <dbReference type="ARBA" id="ARBA00023274"/>
    </source>
</evidence>
<dbReference type="Pfam" id="PF12220">
    <property type="entry name" value="U1snRNP70_N"/>
    <property type="match status" value="1"/>
</dbReference>
<accession>A0A914I2U3</accession>
<feature type="domain" description="RRM" evidence="8">
    <location>
        <begin position="137"/>
        <end position="235"/>
    </location>
</feature>
<keyword evidence="9" id="KW-1185">Reference proteome</keyword>
<evidence type="ECO:0000313" key="9">
    <source>
        <dbReference type="Proteomes" id="UP000887572"/>
    </source>
</evidence>
<keyword evidence="4" id="KW-0539">Nucleus</keyword>
<dbReference type="AlphaFoldDB" id="A0A914I2U3"/>
<dbReference type="PROSITE" id="PS50102">
    <property type="entry name" value="RRM"/>
    <property type="match status" value="1"/>
</dbReference>
<dbReference type="CDD" id="cd12236">
    <property type="entry name" value="RRM_snRNP70"/>
    <property type="match status" value="1"/>
</dbReference>
<dbReference type="GO" id="GO:0000398">
    <property type="term" value="P:mRNA splicing, via spliceosome"/>
    <property type="evidence" value="ECO:0007669"/>
    <property type="project" value="TreeGrafter"/>
</dbReference>
<feature type="region of interest" description="Disordered" evidence="7">
    <location>
        <begin position="83"/>
        <end position="106"/>
    </location>
</feature>
<dbReference type="InterPro" id="IPR035979">
    <property type="entry name" value="RBD_domain_sf"/>
</dbReference>
<feature type="compositionally biased region" description="Gly residues" evidence="7">
    <location>
        <begin position="290"/>
        <end position="300"/>
    </location>
</feature>
<sequence length="328" mass="36845">MFVARVPAICVPATRVPANLETSRPHEAMDFSSFCCQNLKADFCSFRHHDTISSRQFVGTICTSSANPHMDIGGIAEFVHGFEDPKDIPPKPQIETREEKRGRKRKEKEELMAYKIEQGIATWTPADNPKATLDPYKTLFIGRINYETSESKIRREFEKYGKISKIVMVHDKNSKPRGYAFIEFAHKSEMSASAGSNERGLLDRTTQRDTLNPAYKKADGTKIDGRRVVVDYERGRTQKKWLPRRLGGGKGDTRRARESKATLLARELAEEAASTMANGSSSRSFSPYRSGGGGGGGGSGSNSSSRRRSRSRSRERSSRRSRSRDRRR</sequence>
<keyword evidence="3 6" id="KW-0694">RNA-binding</keyword>
<evidence type="ECO:0000256" key="7">
    <source>
        <dbReference type="SAM" id="MobiDB-lite"/>
    </source>
</evidence>
<dbReference type="GO" id="GO:0071004">
    <property type="term" value="C:U2-type prespliceosome"/>
    <property type="evidence" value="ECO:0007669"/>
    <property type="project" value="TreeGrafter"/>
</dbReference>
<feature type="compositionally biased region" description="Basic residues" evidence="7">
    <location>
        <begin position="319"/>
        <end position="328"/>
    </location>
</feature>
<evidence type="ECO:0000259" key="8">
    <source>
        <dbReference type="PROSITE" id="PS50102"/>
    </source>
</evidence>
<dbReference type="GO" id="GO:0071011">
    <property type="term" value="C:precatalytic spliceosome"/>
    <property type="evidence" value="ECO:0007669"/>
    <property type="project" value="TreeGrafter"/>
</dbReference>
<dbReference type="GO" id="GO:0005685">
    <property type="term" value="C:U1 snRNP"/>
    <property type="evidence" value="ECO:0007669"/>
    <property type="project" value="TreeGrafter"/>
</dbReference>
<comment type="subcellular location">
    <subcellularLocation>
        <location evidence="1">Nucleus</location>
    </subcellularLocation>
</comment>
<dbReference type="Proteomes" id="UP000887572">
    <property type="component" value="Unplaced"/>
</dbReference>
<dbReference type="PANTHER" id="PTHR13952">
    <property type="entry name" value="U1 SMALL NUCLEAR RIBONUCLEOPROTEIN 70 KD"/>
    <property type="match status" value="1"/>
</dbReference>
<evidence type="ECO:0000256" key="1">
    <source>
        <dbReference type="ARBA" id="ARBA00004123"/>
    </source>
</evidence>
<evidence type="ECO:0000256" key="3">
    <source>
        <dbReference type="ARBA" id="ARBA00022884"/>
    </source>
</evidence>
<dbReference type="InterPro" id="IPR000504">
    <property type="entry name" value="RRM_dom"/>
</dbReference>
<dbReference type="InterPro" id="IPR022023">
    <property type="entry name" value="U1snRNP70_N"/>
</dbReference>